<organism evidence="1 2">
    <name type="scientific">Sphingobacterium bambusae</name>
    <dbReference type="NCBI Taxonomy" id="662858"/>
    <lineage>
        <taxon>Bacteria</taxon>
        <taxon>Pseudomonadati</taxon>
        <taxon>Bacteroidota</taxon>
        <taxon>Sphingobacteriia</taxon>
        <taxon>Sphingobacteriales</taxon>
        <taxon>Sphingobacteriaceae</taxon>
        <taxon>Sphingobacterium</taxon>
    </lineage>
</organism>
<evidence type="ECO:0008006" key="3">
    <source>
        <dbReference type="Google" id="ProtNLM"/>
    </source>
</evidence>
<name>A0ABW6BB17_9SPHI</name>
<evidence type="ECO:0000313" key="1">
    <source>
        <dbReference type="EMBL" id="MFD2966652.1"/>
    </source>
</evidence>
<dbReference type="EMBL" id="JBHUPB010000004">
    <property type="protein sequence ID" value="MFD2966652.1"/>
    <property type="molecule type" value="Genomic_DNA"/>
</dbReference>
<keyword evidence="2" id="KW-1185">Reference proteome</keyword>
<gene>
    <name evidence="1" type="ORF">ACFS7Y_04600</name>
</gene>
<comment type="caution">
    <text evidence="1">The sequence shown here is derived from an EMBL/GenBank/DDBJ whole genome shotgun (WGS) entry which is preliminary data.</text>
</comment>
<reference evidence="2" key="1">
    <citation type="journal article" date="2019" name="Int. J. Syst. Evol. Microbiol.">
        <title>The Global Catalogue of Microorganisms (GCM) 10K type strain sequencing project: providing services to taxonomists for standard genome sequencing and annotation.</title>
        <authorList>
            <consortium name="The Broad Institute Genomics Platform"/>
            <consortium name="The Broad Institute Genome Sequencing Center for Infectious Disease"/>
            <person name="Wu L."/>
            <person name="Ma J."/>
        </authorList>
    </citation>
    <scope>NUCLEOTIDE SEQUENCE [LARGE SCALE GENOMIC DNA]</scope>
    <source>
        <strain evidence="2">KCTC 22814</strain>
    </source>
</reference>
<dbReference type="RefSeq" id="WP_320182355.1">
    <property type="nucleotide sequence ID" value="NZ_CP138332.1"/>
</dbReference>
<dbReference type="Proteomes" id="UP001597525">
    <property type="component" value="Unassembled WGS sequence"/>
</dbReference>
<protein>
    <recommendedName>
        <fullName evidence="3">Transcriptional regulator</fullName>
    </recommendedName>
</protein>
<proteinExistence type="predicted"/>
<evidence type="ECO:0000313" key="2">
    <source>
        <dbReference type="Proteomes" id="UP001597525"/>
    </source>
</evidence>
<accession>A0ABW6BB17</accession>
<sequence length="122" mass="13443">MTIKERVLHIAEEKGLSKVAFFKELGLSYANFKGPQMRSSLSADALVVVLHKYPEISPAWLLLGEGVMLRATSADAVSTDASLTIEPLNSALQQVVSAQEKTITLLERQISLLEQELQAYKK</sequence>